<comment type="caution">
    <text evidence="6">The sequence shown here is derived from an EMBL/GenBank/DDBJ whole genome shotgun (WGS) entry which is preliminary data.</text>
</comment>
<dbReference type="PANTHER" id="PTHR24012">
    <property type="entry name" value="RNA BINDING PROTEIN"/>
    <property type="match status" value="1"/>
</dbReference>
<feature type="domain" description="RRM" evidence="5">
    <location>
        <begin position="334"/>
        <end position="414"/>
    </location>
</feature>
<keyword evidence="1" id="KW-0677">Repeat</keyword>
<dbReference type="Pfam" id="PF00076">
    <property type="entry name" value="RRM_1"/>
    <property type="match status" value="2"/>
</dbReference>
<feature type="compositionally biased region" description="Gly residues" evidence="4">
    <location>
        <begin position="1"/>
        <end position="21"/>
    </location>
</feature>
<dbReference type="AlphaFoldDB" id="A0A7J6M167"/>
<evidence type="ECO:0000256" key="2">
    <source>
        <dbReference type="ARBA" id="ARBA00022884"/>
    </source>
</evidence>
<name>A0A7J6M167_PERCH</name>
<dbReference type="Gene3D" id="3.30.70.330">
    <property type="match status" value="3"/>
</dbReference>
<dbReference type="CDD" id="cd00590">
    <property type="entry name" value="RRM_SF"/>
    <property type="match status" value="2"/>
</dbReference>
<evidence type="ECO:0000256" key="4">
    <source>
        <dbReference type="SAM" id="MobiDB-lite"/>
    </source>
</evidence>
<proteinExistence type="predicted"/>
<gene>
    <name evidence="6" type="ORF">FOL47_004916</name>
</gene>
<evidence type="ECO:0000256" key="1">
    <source>
        <dbReference type="ARBA" id="ARBA00022737"/>
    </source>
</evidence>
<dbReference type="SMART" id="SM00360">
    <property type="entry name" value="RRM"/>
    <property type="match status" value="3"/>
</dbReference>
<dbReference type="PROSITE" id="PS50102">
    <property type="entry name" value="RRM"/>
    <property type="match status" value="2"/>
</dbReference>
<evidence type="ECO:0000313" key="7">
    <source>
        <dbReference type="Proteomes" id="UP000591131"/>
    </source>
</evidence>
<feature type="compositionally biased region" description="Basic and acidic residues" evidence="4">
    <location>
        <begin position="169"/>
        <end position="187"/>
    </location>
</feature>
<evidence type="ECO:0000313" key="6">
    <source>
        <dbReference type="EMBL" id="KAF4664841.1"/>
    </source>
</evidence>
<reference evidence="6 7" key="1">
    <citation type="submission" date="2020-04" db="EMBL/GenBank/DDBJ databases">
        <title>Perkinsus chesapeaki whole genome sequence.</title>
        <authorList>
            <person name="Bogema D.R."/>
        </authorList>
    </citation>
    <scope>NUCLEOTIDE SEQUENCE [LARGE SCALE GENOMIC DNA]</scope>
    <source>
        <strain evidence="6">ATCC PRA-425</strain>
    </source>
</reference>
<feature type="domain" description="RRM" evidence="5">
    <location>
        <begin position="52"/>
        <end position="130"/>
    </location>
</feature>
<dbReference type="SUPFAM" id="SSF54928">
    <property type="entry name" value="RNA-binding domain, RBD"/>
    <property type="match status" value="3"/>
</dbReference>
<evidence type="ECO:0000259" key="5">
    <source>
        <dbReference type="PROSITE" id="PS50102"/>
    </source>
</evidence>
<dbReference type="InterPro" id="IPR035979">
    <property type="entry name" value="RBD_domain_sf"/>
</dbReference>
<feature type="region of interest" description="Disordered" evidence="4">
    <location>
        <begin position="313"/>
        <end position="334"/>
    </location>
</feature>
<feature type="compositionally biased region" description="Gly residues" evidence="4">
    <location>
        <begin position="193"/>
        <end position="204"/>
    </location>
</feature>
<dbReference type="InterPro" id="IPR012677">
    <property type="entry name" value="Nucleotide-bd_a/b_plait_sf"/>
</dbReference>
<feature type="region of interest" description="Disordered" evidence="4">
    <location>
        <begin position="134"/>
        <end position="204"/>
    </location>
</feature>
<keyword evidence="7" id="KW-1185">Reference proteome</keyword>
<accession>A0A7J6M167</accession>
<organism evidence="6 7">
    <name type="scientific">Perkinsus chesapeaki</name>
    <name type="common">Clam parasite</name>
    <name type="synonym">Perkinsus andrewsi</name>
    <dbReference type="NCBI Taxonomy" id="330153"/>
    <lineage>
        <taxon>Eukaryota</taxon>
        <taxon>Sar</taxon>
        <taxon>Alveolata</taxon>
        <taxon>Perkinsozoa</taxon>
        <taxon>Perkinsea</taxon>
        <taxon>Perkinsida</taxon>
        <taxon>Perkinsidae</taxon>
        <taxon>Perkinsus</taxon>
    </lineage>
</organism>
<dbReference type="InterPro" id="IPR000504">
    <property type="entry name" value="RRM_dom"/>
</dbReference>
<dbReference type="GO" id="GO:0003723">
    <property type="term" value="F:RNA binding"/>
    <property type="evidence" value="ECO:0007669"/>
    <property type="project" value="UniProtKB-UniRule"/>
</dbReference>
<evidence type="ECO:0000256" key="3">
    <source>
        <dbReference type="PROSITE-ProRule" id="PRU00176"/>
    </source>
</evidence>
<dbReference type="OrthoDB" id="1099063at2759"/>
<protein>
    <recommendedName>
        <fullName evidence="5">RRM domain-containing protein</fullName>
    </recommendedName>
</protein>
<dbReference type="Proteomes" id="UP000591131">
    <property type="component" value="Unassembled WGS sequence"/>
</dbReference>
<keyword evidence="2 3" id="KW-0694">RNA-binding</keyword>
<sequence>MSFSGKGGISGKGKGAKGGGSVKTPHSQRQNTVLNQSSLPEGYVPPVAPPKTQIFVRHLPESMDESAVRNMFGKFGPIESVLFRGDGGALVFIRYQYPDSAQDAVNHMNRFTVPWPSGGPYTLKVEFARPKPLKFGKGSSGGGGKGKGRGGNYDEDWGEIAPPVPSSRYVRERSRSPYSGRWDESGKGKGKGKANGGGGGGGAPRGLKEATCLVHNIPEGTTWEHLKNFFSRAGFDTPTVKIGCAPDSYPVGVVSFYTTDDMLSAMRQLSNSTMPSATNLSTAASRVIYMEPDGMQRPTPGEFFKGIEQHIQKETGQPPSPANDPKQQQDEGGTTVYCGGLPIDVPAEQLSAMFTPFGRILRLDIKPPFYEWKGSYAFVLYEDAESATNAVNALDGLEMAGAPNGRITVQIQVQRKHWPGSKSH</sequence>
<feature type="region of interest" description="Disordered" evidence="4">
    <location>
        <begin position="1"/>
        <end position="46"/>
    </location>
</feature>
<feature type="compositionally biased region" description="Polar residues" evidence="4">
    <location>
        <begin position="24"/>
        <end position="39"/>
    </location>
</feature>
<feature type="compositionally biased region" description="Gly residues" evidence="4">
    <location>
        <begin position="138"/>
        <end position="151"/>
    </location>
</feature>
<dbReference type="EMBL" id="JAAPAO010000278">
    <property type="protein sequence ID" value="KAF4664841.1"/>
    <property type="molecule type" value="Genomic_DNA"/>
</dbReference>